<protein>
    <recommendedName>
        <fullName evidence="4">DNA methylase N-4/N-6 domain-containing protein</fullName>
    </recommendedName>
</protein>
<evidence type="ECO:0000256" key="3">
    <source>
        <dbReference type="ARBA" id="ARBA00022747"/>
    </source>
</evidence>
<feature type="domain" description="DNA methylase N-4/N-6" evidence="4">
    <location>
        <begin position="2"/>
        <end position="46"/>
    </location>
</feature>
<dbReference type="InterPro" id="IPR029063">
    <property type="entry name" value="SAM-dependent_MTases_sf"/>
</dbReference>
<name>A0ABS4IAB8_9BACL</name>
<evidence type="ECO:0000256" key="1">
    <source>
        <dbReference type="ARBA" id="ARBA00022603"/>
    </source>
</evidence>
<comment type="caution">
    <text evidence="5">The sequence shown here is derived from an EMBL/GenBank/DDBJ whole genome shotgun (WGS) entry which is preliminary data.</text>
</comment>
<keyword evidence="3" id="KW-0680">Restriction system</keyword>
<sequence>MEATTREGDLIGDFYCGSGSMLVAAELLGRRWVASDCNVHAVELTKLRLSAFGVQSPVIEMNQETRSDGNSFWLVPLINENDIHAARTVKIPLPTLALHRGTFVLEHVNWRVWALYNVPYVTLNNGRHVFEWKKIQERVDELLSLPKERFIQESFHESSGIRVRDIFGRSYHFQIRTKTNRQA</sequence>
<accession>A0ABS4IAB8</accession>
<keyword evidence="1" id="KW-0489">Methyltransferase</keyword>
<evidence type="ECO:0000256" key="2">
    <source>
        <dbReference type="ARBA" id="ARBA00022679"/>
    </source>
</evidence>
<dbReference type="Pfam" id="PF01555">
    <property type="entry name" value="N6_N4_Mtase"/>
    <property type="match status" value="1"/>
</dbReference>
<dbReference type="InterPro" id="IPR002941">
    <property type="entry name" value="DNA_methylase_N4/N6"/>
</dbReference>
<proteinExistence type="predicted"/>
<evidence type="ECO:0000313" key="6">
    <source>
        <dbReference type="Proteomes" id="UP001519344"/>
    </source>
</evidence>
<keyword evidence="6" id="KW-1185">Reference proteome</keyword>
<dbReference type="SUPFAM" id="SSF53335">
    <property type="entry name" value="S-adenosyl-L-methionine-dependent methyltransferases"/>
    <property type="match status" value="1"/>
</dbReference>
<keyword evidence="2" id="KW-0808">Transferase</keyword>
<reference evidence="5 6" key="1">
    <citation type="submission" date="2021-03" db="EMBL/GenBank/DDBJ databases">
        <title>Genomic Encyclopedia of Type Strains, Phase IV (KMG-IV): sequencing the most valuable type-strain genomes for metagenomic binning, comparative biology and taxonomic classification.</title>
        <authorList>
            <person name="Goeker M."/>
        </authorList>
    </citation>
    <scope>NUCLEOTIDE SEQUENCE [LARGE SCALE GENOMIC DNA]</scope>
    <source>
        <strain evidence="5 6">DSM 24950</strain>
    </source>
</reference>
<organism evidence="5 6">
    <name type="scientific">Paenibacillus aceris</name>
    <dbReference type="NCBI Taxonomy" id="869555"/>
    <lineage>
        <taxon>Bacteria</taxon>
        <taxon>Bacillati</taxon>
        <taxon>Bacillota</taxon>
        <taxon>Bacilli</taxon>
        <taxon>Bacillales</taxon>
        <taxon>Paenibacillaceae</taxon>
        <taxon>Paenibacillus</taxon>
    </lineage>
</organism>
<dbReference type="EMBL" id="JAGGKV010000049">
    <property type="protein sequence ID" value="MBP1967878.1"/>
    <property type="molecule type" value="Genomic_DNA"/>
</dbReference>
<evidence type="ECO:0000313" key="5">
    <source>
        <dbReference type="EMBL" id="MBP1967878.1"/>
    </source>
</evidence>
<dbReference type="Proteomes" id="UP001519344">
    <property type="component" value="Unassembled WGS sequence"/>
</dbReference>
<evidence type="ECO:0000259" key="4">
    <source>
        <dbReference type="Pfam" id="PF01555"/>
    </source>
</evidence>
<dbReference type="Gene3D" id="3.40.50.150">
    <property type="entry name" value="Vaccinia Virus protein VP39"/>
    <property type="match status" value="1"/>
</dbReference>
<gene>
    <name evidence="5" type="ORF">J2Z65_007160</name>
</gene>